<feature type="transmembrane region" description="Helical" evidence="6">
    <location>
        <begin position="324"/>
        <end position="343"/>
    </location>
</feature>
<feature type="transmembrane region" description="Helical" evidence="6">
    <location>
        <begin position="487"/>
        <end position="509"/>
    </location>
</feature>
<dbReference type="GO" id="GO:0055091">
    <property type="term" value="P:phospholipid homeostasis"/>
    <property type="evidence" value="ECO:0007669"/>
    <property type="project" value="TreeGrafter"/>
</dbReference>
<keyword evidence="2" id="KW-1003">Cell membrane</keyword>
<feature type="domain" description="Phosphatidylglycerol lysyltransferase C-terminal" evidence="7">
    <location>
        <begin position="527"/>
        <end position="823"/>
    </location>
</feature>
<keyword evidence="4 6" id="KW-1133">Transmembrane helix</keyword>
<gene>
    <name evidence="8" type="ORF">BH747_13000</name>
</gene>
<comment type="subcellular location">
    <subcellularLocation>
        <location evidence="1">Cell membrane</location>
        <topology evidence="1">Multi-pass membrane protein</topology>
    </subcellularLocation>
</comment>
<reference evidence="8 9" key="1">
    <citation type="journal article" date="2017" name="BMC Microbiol.">
        <title>Comparative genomics of Enterococcus spp. isolated from bovine feces.</title>
        <authorList>
            <person name="Beukers A.G."/>
            <person name="Zaheer R."/>
            <person name="Goji N."/>
            <person name="Amoako K.K."/>
            <person name="Chaves A.V."/>
            <person name="Ward M.P."/>
            <person name="McAllister T.A."/>
        </authorList>
    </citation>
    <scope>NUCLEOTIDE SEQUENCE [LARGE SCALE GENOMIC DNA]</scope>
    <source>
        <strain evidence="8 9">F1129D 143</strain>
    </source>
</reference>
<evidence type="ECO:0000256" key="2">
    <source>
        <dbReference type="ARBA" id="ARBA00022475"/>
    </source>
</evidence>
<evidence type="ECO:0000256" key="5">
    <source>
        <dbReference type="ARBA" id="ARBA00023136"/>
    </source>
</evidence>
<dbReference type="NCBIfam" id="NF033480">
    <property type="entry name" value="bifunc_MprF"/>
    <property type="match status" value="1"/>
</dbReference>
<evidence type="ECO:0000313" key="9">
    <source>
        <dbReference type="Proteomes" id="UP000192477"/>
    </source>
</evidence>
<comment type="caution">
    <text evidence="8">The sequence shown here is derived from an EMBL/GenBank/DDBJ whole genome shotgun (WGS) entry which is preliminary data.</text>
</comment>
<dbReference type="Proteomes" id="UP000192477">
    <property type="component" value="Unassembled WGS sequence"/>
</dbReference>
<feature type="transmembrane region" description="Helical" evidence="6">
    <location>
        <begin position="12"/>
        <end position="33"/>
    </location>
</feature>
<evidence type="ECO:0000256" key="6">
    <source>
        <dbReference type="SAM" id="Phobius"/>
    </source>
</evidence>
<evidence type="ECO:0000313" key="8">
    <source>
        <dbReference type="EMBL" id="OQO68063.1"/>
    </source>
</evidence>
<dbReference type="SUPFAM" id="SSF55729">
    <property type="entry name" value="Acyl-CoA N-acyltransferases (Nat)"/>
    <property type="match status" value="1"/>
</dbReference>
<feature type="transmembrane region" description="Helical" evidence="6">
    <location>
        <begin position="135"/>
        <end position="160"/>
    </location>
</feature>
<dbReference type="InterPro" id="IPR024320">
    <property type="entry name" value="LPG_synthase_C"/>
</dbReference>
<dbReference type="GO" id="GO:0006629">
    <property type="term" value="P:lipid metabolic process"/>
    <property type="evidence" value="ECO:0007669"/>
    <property type="project" value="UniProtKB-KW"/>
</dbReference>
<dbReference type="STRING" id="112904.BH747_13000"/>
<feature type="transmembrane region" description="Helical" evidence="6">
    <location>
        <begin position="166"/>
        <end position="183"/>
    </location>
</feature>
<proteinExistence type="predicted"/>
<feature type="transmembrane region" description="Helical" evidence="6">
    <location>
        <begin position="203"/>
        <end position="225"/>
    </location>
</feature>
<feature type="transmembrane region" description="Helical" evidence="6">
    <location>
        <begin position="363"/>
        <end position="383"/>
    </location>
</feature>
<feature type="transmembrane region" description="Helical" evidence="6">
    <location>
        <begin position="448"/>
        <end position="466"/>
    </location>
</feature>
<dbReference type="AlphaFoldDB" id="A0A1V8YJZ6"/>
<dbReference type="InterPro" id="IPR016181">
    <property type="entry name" value="Acyl_CoA_acyltransferase"/>
</dbReference>
<dbReference type="InterPro" id="IPR051211">
    <property type="entry name" value="PG_lysyltransferase"/>
</dbReference>
<organism evidence="8 9">
    <name type="scientific">Enterococcus villorum</name>
    <dbReference type="NCBI Taxonomy" id="112904"/>
    <lineage>
        <taxon>Bacteria</taxon>
        <taxon>Bacillati</taxon>
        <taxon>Bacillota</taxon>
        <taxon>Bacilli</taxon>
        <taxon>Lactobacillales</taxon>
        <taxon>Enterococcaceae</taxon>
        <taxon>Enterococcus</taxon>
    </lineage>
</organism>
<keyword evidence="3 6" id="KW-0812">Transmembrane</keyword>
<accession>A0A1V8YJZ6</accession>
<dbReference type="PANTHER" id="PTHR34697:SF2">
    <property type="entry name" value="PHOSPHATIDYLGLYCEROL LYSYLTRANSFERASE"/>
    <property type="match status" value="1"/>
</dbReference>
<dbReference type="EMBL" id="MJEA01000021">
    <property type="protein sequence ID" value="OQO68063.1"/>
    <property type="molecule type" value="Genomic_DNA"/>
</dbReference>
<feature type="transmembrane region" description="Helical" evidence="6">
    <location>
        <begin position="53"/>
        <end position="75"/>
    </location>
</feature>
<evidence type="ECO:0000256" key="1">
    <source>
        <dbReference type="ARBA" id="ARBA00004651"/>
    </source>
</evidence>
<dbReference type="Pfam" id="PF09924">
    <property type="entry name" value="LPG_synthase_C"/>
    <property type="match status" value="1"/>
</dbReference>
<sequence length="862" mass="98437">MLKQTLQWLKNHLSLFKTIFLISVVVIIISELIRIGKTLSVAQLAETFGTIPLWKTILMLLIGLLSVSPMIGYDIILNRLLDQKPPKRYLLETSWMINTINNVAGFGGFVSIGLRSELYGRKKDSKHLMQALSKIFLFLMAGLSIYSLLSFFMVVFTPVAPFIKQYWIWLIGGGLYFPLVFLVTTLKKDGYIGGLSLKTQGQLLLVSFLEWTGVLCTFLAVGSLMDIKVDLWQTIPLFIAASVIGIVSMIPGAIGSFDIMMIIGLSAIGIPREVVVVWILLYRIFYYIIPFLIGIVFFFKTIGSTFDQRYSGIPKQLATEVAHKIVVVLLYFSGIMLVLSATIPQAFTEFRWLHRLNPLRLHFIMQFPSILLGFLFVIMGRGIAARVKRAYWPTIVLIFLAVAYVAITNFSLSAGIFLLLLLLIVIASKNELFREQLIYSWEWLTIDGLIIGSLSLLYIIIGVYNLPTFPHRKHHFISFFLFPSEKIWLSGLLAIIAVSFIIILFVHFFQGKKQQVGEDFDEEKALAILNTFGGNSDSQLIFLKDKRMFIYEKDQVGTVLLQFACYNNKCIVMGDPSGKKEDFPEAIEAFIKETDRLCYLPVFYETSEEMVMILHEFGYDFIKMGEEAHVELATFTTSGKKMKGSRAILNRIEREGFTFEVIHPPFSSEEMSELKQISDQWLGSRKEKGFSLGFFSEDYLQRAPIAVLKDQQGTMVAFASIMPTYTDNKIGTIDLMRYDPDKAPAGSMDFLFLHLFEYMKEENVAYFNLGMAPLSNVGTSRKSFIQERVAYLVYEFGSHFYSFHGLREYKDKYATSWTSRYTSYSRDSWIAYVMIVLLIIDNAPVGNKKNRLFGLKKWIQKR</sequence>
<evidence type="ECO:0000256" key="3">
    <source>
        <dbReference type="ARBA" id="ARBA00022692"/>
    </source>
</evidence>
<dbReference type="RefSeq" id="WP_081184987.1">
    <property type="nucleotide sequence ID" value="NZ_MJEA01000021.1"/>
</dbReference>
<feature type="transmembrane region" description="Helical" evidence="6">
    <location>
        <begin position="395"/>
        <end position="428"/>
    </location>
</feature>
<feature type="transmembrane region" description="Helical" evidence="6">
    <location>
        <begin position="284"/>
        <end position="303"/>
    </location>
</feature>
<protein>
    <recommendedName>
        <fullName evidence="7">Phosphatidylglycerol lysyltransferase C-terminal domain-containing protein</fullName>
    </recommendedName>
</protein>
<feature type="transmembrane region" description="Helical" evidence="6">
    <location>
        <begin position="95"/>
        <end position="114"/>
    </location>
</feature>
<dbReference type="OrthoDB" id="145485at2"/>
<dbReference type="GO" id="GO:0005886">
    <property type="term" value="C:plasma membrane"/>
    <property type="evidence" value="ECO:0007669"/>
    <property type="project" value="UniProtKB-SubCell"/>
</dbReference>
<evidence type="ECO:0000259" key="7">
    <source>
        <dbReference type="Pfam" id="PF09924"/>
    </source>
</evidence>
<dbReference type="PANTHER" id="PTHR34697">
    <property type="entry name" value="PHOSPHATIDYLGLYCEROL LYSYLTRANSFERASE"/>
    <property type="match status" value="1"/>
</dbReference>
<evidence type="ECO:0000256" key="4">
    <source>
        <dbReference type="ARBA" id="ARBA00022989"/>
    </source>
</evidence>
<keyword evidence="5 6" id="KW-0472">Membrane</keyword>
<dbReference type="GO" id="GO:0050071">
    <property type="term" value="F:phosphatidylglycerol lysyltransferase activity"/>
    <property type="evidence" value="ECO:0007669"/>
    <property type="project" value="UniProtKB-EC"/>
</dbReference>
<feature type="transmembrane region" description="Helical" evidence="6">
    <location>
        <begin position="231"/>
        <end position="250"/>
    </location>
</feature>
<dbReference type="GO" id="GO:0046677">
    <property type="term" value="P:response to antibiotic"/>
    <property type="evidence" value="ECO:0007669"/>
    <property type="project" value="UniProtKB-KW"/>
</dbReference>
<name>A0A1V8YJZ6_9ENTE</name>